<organism evidence="4 5">
    <name type="scientific">Puccinia striiformis f. sp. tritici PST-78</name>
    <dbReference type="NCBI Taxonomy" id="1165861"/>
    <lineage>
        <taxon>Eukaryota</taxon>
        <taxon>Fungi</taxon>
        <taxon>Dikarya</taxon>
        <taxon>Basidiomycota</taxon>
        <taxon>Pucciniomycotina</taxon>
        <taxon>Pucciniomycetes</taxon>
        <taxon>Pucciniales</taxon>
        <taxon>Pucciniaceae</taxon>
        <taxon>Puccinia</taxon>
    </lineage>
</organism>
<dbReference type="InterPro" id="IPR006600">
    <property type="entry name" value="HTH_CenpB_DNA-bd_dom"/>
</dbReference>
<keyword evidence="1" id="KW-0238">DNA-binding</keyword>
<evidence type="ECO:0000313" key="5">
    <source>
        <dbReference type="Proteomes" id="UP000054564"/>
    </source>
</evidence>
<dbReference type="PROSITE" id="PS51253">
    <property type="entry name" value="HTH_CENPB"/>
    <property type="match status" value="1"/>
</dbReference>
<proteinExistence type="predicted"/>
<feature type="region of interest" description="Disordered" evidence="2">
    <location>
        <begin position="387"/>
        <end position="430"/>
    </location>
</feature>
<name>A0A0L0VL94_9BASI</name>
<dbReference type="OrthoDB" id="2507562at2759"/>
<dbReference type="AlphaFoldDB" id="A0A0L0VL94"/>
<dbReference type="EMBL" id="AJIL01000040">
    <property type="protein sequence ID" value="KNF00044.1"/>
    <property type="molecule type" value="Genomic_DNA"/>
</dbReference>
<feature type="compositionally biased region" description="Polar residues" evidence="2">
    <location>
        <begin position="207"/>
        <end position="225"/>
    </location>
</feature>
<gene>
    <name evidence="4" type="ORF">PSTG_06668</name>
</gene>
<feature type="compositionally biased region" description="Low complexity" evidence="2">
    <location>
        <begin position="287"/>
        <end position="300"/>
    </location>
</feature>
<evidence type="ECO:0000259" key="3">
    <source>
        <dbReference type="PROSITE" id="PS51253"/>
    </source>
</evidence>
<feature type="compositionally biased region" description="Low complexity" evidence="2">
    <location>
        <begin position="467"/>
        <end position="487"/>
    </location>
</feature>
<dbReference type="Pfam" id="PF03221">
    <property type="entry name" value="HTH_Tnp_Tc5"/>
    <property type="match status" value="1"/>
</dbReference>
<feature type="region of interest" description="Disordered" evidence="2">
    <location>
        <begin position="173"/>
        <end position="330"/>
    </location>
</feature>
<dbReference type="STRING" id="1165861.A0A0L0VL94"/>
<feature type="domain" description="HTH CENPB-type" evidence="3">
    <location>
        <begin position="101"/>
        <end position="175"/>
    </location>
</feature>
<feature type="region of interest" description="Disordered" evidence="2">
    <location>
        <begin position="448"/>
        <end position="501"/>
    </location>
</feature>
<feature type="compositionally biased region" description="Low complexity" evidence="2">
    <location>
        <begin position="184"/>
        <end position="205"/>
    </location>
</feature>
<reference evidence="5" key="1">
    <citation type="submission" date="2014-03" db="EMBL/GenBank/DDBJ databases">
        <title>The Genome Sequence of Puccinia striiformis f. sp. tritici PST-78.</title>
        <authorList>
            <consortium name="The Broad Institute Genome Sequencing Platform"/>
            <person name="Cuomo C."/>
            <person name="Hulbert S."/>
            <person name="Chen X."/>
            <person name="Walker B."/>
            <person name="Young S.K."/>
            <person name="Zeng Q."/>
            <person name="Gargeya S."/>
            <person name="Fitzgerald M."/>
            <person name="Haas B."/>
            <person name="Abouelleil A."/>
            <person name="Alvarado L."/>
            <person name="Arachchi H.M."/>
            <person name="Berlin A.M."/>
            <person name="Chapman S.B."/>
            <person name="Goldberg J."/>
            <person name="Griggs A."/>
            <person name="Gujja S."/>
            <person name="Hansen M."/>
            <person name="Howarth C."/>
            <person name="Imamovic A."/>
            <person name="Larimer J."/>
            <person name="McCowan C."/>
            <person name="Montmayeur A."/>
            <person name="Murphy C."/>
            <person name="Neiman D."/>
            <person name="Pearson M."/>
            <person name="Priest M."/>
            <person name="Roberts A."/>
            <person name="Saif S."/>
            <person name="Shea T."/>
            <person name="Sisk P."/>
            <person name="Sykes S."/>
            <person name="Wortman J."/>
            <person name="Nusbaum C."/>
            <person name="Birren B."/>
        </authorList>
    </citation>
    <scope>NUCLEOTIDE SEQUENCE [LARGE SCALE GENOMIC DNA]</scope>
    <source>
        <strain evidence="5">race PST-78</strain>
    </source>
</reference>
<evidence type="ECO:0000256" key="1">
    <source>
        <dbReference type="ARBA" id="ARBA00023125"/>
    </source>
</evidence>
<evidence type="ECO:0000313" key="4">
    <source>
        <dbReference type="EMBL" id="KNF00044.1"/>
    </source>
</evidence>
<dbReference type="Gene3D" id="1.10.10.60">
    <property type="entry name" value="Homeodomain-like"/>
    <property type="match status" value="1"/>
</dbReference>
<dbReference type="InterPro" id="IPR009057">
    <property type="entry name" value="Homeodomain-like_sf"/>
</dbReference>
<dbReference type="SUPFAM" id="SSF46689">
    <property type="entry name" value="Homeodomain-like"/>
    <property type="match status" value="1"/>
</dbReference>
<feature type="region of interest" description="Disordered" evidence="2">
    <location>
        <begin position="61"/>
        <end position="110"/>
    </location>
</feature>
<protein>
    <recommendedName>
        <fullName evidence="3">HTH CENPB-type domain-containing protein</fullName>
    </recommendedName>
</protein>
<sequence length="515" mass="58049">MHRENCTIQRSVRHFLPLPPLPGARRHLAHGSNQTQTAKHFNDIYPALKLSQAVISGWLKGSPTGDEPGLERLPSCSSTTTTPSTSTSTSTSTTTATTTTNRRRQQKTKHVQVTEALEKWCAQAVSENMDLNGDVIREKWREFARFYQIPPSSWLKLSEGWLSSFKERNGLKGFKRLPNLANRNKQQPTPKKSTTSSTNKNNDQQQHQRLSIIQTDSSNTSTMSPIQPLLPPPPHLVHQPAQHQQHHPHQLVPQQFHHQQHPREAYHHNARQHIPDLLNSPGNTSQPNRISSGPSLSSRPVSRDSSARPQTSAGLVRSPPPPSSTGSEHRVLDRDTLDHHHHHLFSQNQNQNQNQNHLHLPFPLHNHLLTHNQFVIPNQNLNCSDLNPISIRPIGSGNPHHQQQQRPQQQQQQQQQPQQQQQQPQQQPQQNVMNGRLLPLTISSLTNQNQTSHTHVPTPVPTPPPLFSTSTNSAIVNPSSSSNSNSLTHHHHHHLPQLPHSSNTINLVHLNHFHS</sequence>
<accession>A0A0L0VL94</accession>
<keyword evidence="5" id="KW-1185">Reference proteome</keyword>
<feature type="compositionally biased region" description="Basic residues" evidence="2">
    <location>
        <begin position="101"/>
        <end position="110"/>
    </location>
</feature>
<feature type="compositionally biased region" description="Low complexity" evidence="2">
    <location>
        <begin position="402"/>
        <end position="430"/>
    </location>
</feature>
<feature type="compositionally biased region" description="Low complexity" evidence="2">
    <location>
        <begin position="77"/>
        <end position="100"/>
    </location>
</feature>
<evidence type="ECO:0000256" key="2">
    <source>
        <dbReference type="SAM" id="MobiDB-lite"/>
    </source>
</evidence>
<dbReference type="Proteomes" id="UP000054564">
    <property type="component" value="Unassembled WGS sequence"/>
</dbReference>
<comment type="caution">
    <text evidence="4">The sequence shown here is derived from an EMBL/GenBank/DDBJ whole genome shotgun (WGS) entry which is preliminary data.</text>
</comment>
<dbReference type="GO" id="GO:0003677">
    <property type="term" value="F:DNA binding"/>
    <property type="evidence" value="ECO:0007669"/>
    <property type="project" value="UniProtKB-KW"/>
</dbReference>